<keyword evidence="5" id="KW-0560">Oxidoreductase</keyword>
<dbReference type="AlphaFoldDB" id="A0A5B8XPU3"/>
<dbReference type="GO" id="GO:0019646">
    <property type="term" value="P:aerobic electron transport chain"/>
    <property type="evidence" value="ECO:0007669"/>
    <property type="project" value="TreeGrafter"/>
</dbReference>
<reference evidence="7 8" key="1">
    <citation type="submission" date="2019-08" db="EMBL/GenBank/DDBJ databases">
        <authorList>
            <person name="Liang Q."/>
        </authorList>
    </citation>
    <scope>NUCLEOTIDE SEQUENCE [LARGE SCALE GENOMIC DNA]</scope>
    <source>
        <strain evidence="7 8">V1718</strain>
    </source>
</reference>
<evidence type="ECO:0000256" key="5">
    <source>
        <dbReference type="ARBA" id="ARBA00023002"/>
    </source>
</evidence>
<sequence>MRRILIVGGGFAGVSAANAIAAGLSPRRRIQVQLVSDSAHFTFTPLLPAVASGSLDPASIQVPLHDALGDQVEFEMDRIETIDLSEKVAHGAFEHPWDYLIVAPGSVPSLPSDAWESSVQSFGSATDAIAIRETLIHLTQTPEHSDAPLRIVVIGGGPTGVALAAELQSFLFDELIQDSRAREAAEVLIVEQEGNLLPSLPTQMRELTERHFKAKNIQLLKGQAHSPFAGGIHVDNTRIEAQLVIWCGGVKPSPLLEQIQLPRADDGRLVVDENMRAQFGIYAVGDAAHSDCPWSAQVAIQQAQVAAHNALSDAYGRSHRTFSYSYTGDILTLGRSNAAVFYQGFAFEGKAAQTLFRVIYAAQIPTSVQKLRVLRDWMGARRGARALI</sequence>
<dbReference type="PRINTS" id="PR00411">
    <property type="entry name" value="PNDRDTASEI"/>
</dbReference>
<keyword evidence="3" id="KW-0285">Flavoprotein</keyword>
<dbReference type="PANTHER" id="PTHR42913:SF3">
    <property type="entry name" value="64 KDA MITOCHONDRIAL NADH DEHYDROGENASE (EUROFUNG)"/>
    <property type="match status" value="1"/>
</dbReference>
<dbReference type="KEGG" id="bbae:FRD01_08550"/>
<protein>
    <recommendedName>
        <fullName evidence="6">FAD/NAD(P)-binding domain-containing protein</fullName>
    </recommendedName>
</protein>
<evidence type="ECO:0000313" key="8">
    <source>
        <dbReference type="Proteomes" id="UP000321595"/>
    </source>
</evidence>
<gene>
    <name evidence="7" type="ORF">FRD01_08550</name>
</gene>
<dbReference type="RefSeq" id="WP_146958976.1">
    <property type="nucleotide sequence ID" value="NZ_CP042467.1"/>
</dbReference>
<dbReference type="InterPro" id="IPR051169">
    <property type="entry name" value="NADH-Q_oxidoreductase"/>
</dbReference>
<dbReference type="PANTHER" id="PTHR42913">
    <property type="entry name" value="APOPTOSIS-INDUCING FACTOR 1"/>
    <property type="match status" value="1"/>
</dbReference>
<evidence type="ECO:0000313" key="7">
    <source>
        <dbReference type="EMBL" id="QED27291.1"/>
    </source>
</evidence>
<evidence type="ECO:0000256" key="4">
    <source>
        <dbReference type="ARBA" id="ARBA00022827"/>
    </source>
</evidence>
<dbReference type="Proteomes" id="UP000321595">
    <property type="component" value="Chromosome"/>
</dbReference>
<accession>A0A5B8XPU3</accession>
<comment type="cofactor">
    <cofactor evidence="1">
        <name>FAD</name>
        <dbReference type="ChEBI" id="CHEBI:57692"/>
    </cofactor>
</comment>
<evidence type="ECO:0000256" key="2">
    <source>
        <dbReference type="ARBA" id="ARBA00005272"/>
    </source>
</evidence>
<dbReference type="InterPro" id="IPR036188">
    <property type="entry name" value="FAD/NAD-bd_sf"/>
</dbReference>
<dbReference type="GO" id="GO:0003955">
    <property type="term" value="F:NAD(P)H dehydrogenase (quinone) activity"/>
    <property type="evidence" value="ECO:0007669"/>
    <property type="project" value="TreeGrafter"/>
</dbReference>
<evidence type="ECO:0000259" key="6">
    <source>
        <dbReference type="Pfam" id="PF07992"/>
    </source>
</evidence>
<comment type="similarity">
    <text evidence="2">Belongs to the NADH dehydrogenase family.</text>
</comment>
<dbReference type="OrthoDB" id="9781621at2"/>
<organism evidence="7 8">
    <name type="scientific">Microvenator marinus</name>
    <dbReference type="NCBI Taxonomy" id="2600177"/>
    <lineage>
        <taxon>Bacteria</taxon>
        <taxon>Deltaproteobacteria</taxon>
        <taxon>Bradymonadales</taxon>
        <taxon>Microvenatoraceae</taxon>
        <taxon>Microvenator</taxon>
    </lineage>
</organism>
<name>A0A5B8XPU3_9DELT</name>
<proteinExistence type="inferred from homology"/>
<keyword evidence="8" id="KW-1185">Reference proteome</keyword>
<dbReference type="PRINTS" id="PR00368">
    <property type="entry name" value="FADPNR"/>
</dbReference>
<dbReference type="Gene3D" id="3.50.50.100">
    <property type="match status" value="1"/>
</dbReference>
<feature type="domain" description="FAD/NAD(P)-binding" evidence="6">
    <location>
        <begin position="3"/>
        <end position="304"/>
    </location>
</feature>
<dbReference type="Pfam" id="PF07992">
    <property type="entry name" value="Pyr_redox_2"/>
    <property type="match status" value="1"/>
</dbReference>
<evidence type="ECO:0000256" key="3">
    <source>
        <dbReference type="ARBA" id="ARBA00022630"/>
    </source>
</evidence>
<keyword evidence="4" id="KW-0274">FAD</keyword>
<dbReference type="InterPro" id="IPR023753">
    <property type="entry name" value="FAD/NAD-binding_dom"/>
</dbReference>
<dbReference type="EMBL" id="CP042467">
    <property type="protein sequence ID" value="QED27291.1"/>
    <property type="molecule type" value="Genomic_DNA"/>
</dbReference>
<dbReference type="SUPFAM" id="SSF51905">
    <property type="entry name" value="FAD/NAD(P)-binding domain"/>
    <property type="match status" value="1"/>
</dbReference>
<evidence type="ECO:0000256" key="1">
    <source>
        <dbReference type="ARBA" id="ARBA00001974"/>
    </source>
</evidence>